<protein>
    <submittedName>
        <fullName evidence="4">Tetratricopeptide repeat-containing protein</fullName>
    </submittedName>
</protein>
<gene>
    <name evidence="4" type="ORF">SAMN05421762_3340</name>
</gene>
<dbReference type="Pfam" id="PF13432">
    <property type="entry name" value="TPR_16"/>
    <property type="match status" value="1"/>
</dbReference>
<dbReference type="SUPFAM" id="SSF48452">
    <property type="entry name" value="TPR-like"/>
    <property type="match status" value="2"/>
</dbReference>
<dbReference type="AlphaFoldDB" id="A0A1I1PWW3"/>
<feature type="repeat" description="TPR" evidence="3">
    <location>
        <begin position="62"/>
        <end position="95"/>
    </location>
</feature>
<dbReference type="OrthoDB" id="6193797at2"/>
<keyword evidence="5" id="KW-1185">Reference proteome</keyword>
<accession>A0A1I1PWW3</accession>
<dbReference type="RefSeq" id="WP_093454763.1">
    <property type="nucleotide sequence ID" value="NZ_FNZG01000005.1"/>
</dbReference>
<evidence type="ECO:0000313" key="4">
    <source>
        <dbReference type="EMBL" id="SFD14376.1"/>
    </source>
</evidence>
<evidence type="ECO:0000256" key="3">
    <source>
        <dbReference type="PROSITE-ProRule" id="PRU00339"/>
    </source>
</evidence>
<reference evidence="4 5" key="1">
    <citation type="submission" date="2016-10" db="EMBL/GenBank/DDBJ databases">
        <authorList>
            <person name="de Groot N.N."/>
        </authorList>
    </citation>
    <scope>NUCLEOTIDE SEQUENCE [LARGE SCALE GENOMIC DNA]</scope>
    <source>
        <strain evidence="4 5">DSM 29619</strain>
    </source>
</reference>
<proteinExistence type="predicted"/>
<sequence>MAETALSRKDRRARIAKASKIYGIKGSESLDLHEAYKALNQNNVLRAVQLAHPITKSHPKSVHAWVVMGGAALAQREGDTAAAFFQRALDFAPSEPSALVGLAKAHVLQVKPEEATRTAARAFAAGADEKGLLVLYMELMRQMGRIQAAVDVVQPVIAKQDDAELSMKLADMLTDIEETGKAAVWLEKAWKLKPEEEGYRIARLRALIYTGRLDPAIALADELLADDATKDRDTVVLYKVLALRISNQPEVALDLAEAHEFTNPDRYAEIRGIVANILQDIGRSDEADDAYLEGMHVTGAKLKVSKAYGAFLMRKGDFTRGPEFFKDRFEKRQRSYIPYENSDPDNLKALEQLFLIGEQGVGDQLALLGLLRLAPVDLGKTKVTLATDARFIKALEGNAYGFEVMDRNVFTSEPREMKANEMMYIGDLTRFIDPADRAAHQKPWVTPNATRMQHLRSKYEALAKGGPIIGAAWASGSMLGHLRSVSLMDIVSAVPEGALVVNLQYGDRTSEIEAAQRARPDITILDDPEVDQMADLATFFAQVAAMDRILTIDNTTAHVAGAIGHDDTHVLIPTGSECMWYWGNEGDIDPWYGNLKLYRQAKLGQWDQPLSMMKTAVCP</sequence>
<dbReference type="InterPro" id="IPR019734">
    <property type="entry name" value="TPR_rpt"/>
</dbReference>
<dbReference type="PANTHER" id="PTHR45586">
    <property type="entry name" value="TPR REPEAT-CONTAINING PROTEIN PA4667"/>
    <property type="match status" value="1"/>
</dbReference>
<dbReference type="EMBL" id="FOLX01000002">
    <property type="protein sequence ID" value="SFD14376.1"/>
    <property type="molecule type" value="Genomic_DNA"/>
</dbReference>
<organism evidence="4 5">
    <name type="scientific">Pseudooceanicola nitratireducens</name>
    <dbReference type="NCBI Taxonomy" id="517719"/>
    <lineage>
        <taxon>Bacteria</taxon>
        <taxon>Pseudomonadati</taxon>
        <taxon>Pseudomonadota</taxon>
        <taxon>Alphaproteobacteria</taxon>
        <taxon>Rhodobacterales</taxon>
        <taxon>Paracoccaceae</taxon>
        <taxon>Pseudooceanicola</taxon>
    </lineage>
</organism>
<evidence type="ECO:0000313" key="5">
    <source>
        <dbReference type="Proteomes" id="UP000231644"/>
    </source>
</evidence>
<dbReference type="InterPro" id="IPR011990">
    <property type="entry name" value="TPR-like_helical_dom_sf"/>
</dbReference>
<evidence type="ECO:0000256" key="1">
    <source>
        <dbReference type="ARBA" id="ARBA00022737"/>
    </source>
</evidence>
<dbReference type="PANTHER" id="PTHR45586:SF1">
    <property type="entry name" value="LIPOPOLYSACCHARIDE ASSEMBLY PROTEIN B"/>
    <property type="match status" value="1"/>
</dbReference>
<dbReference type="STRING" id="517719.SAMN05421762_3340"/>
<evidence type="ECO:0000256" key="2">
    <source>
        <dbReference type="ARBA" id="ARBA00022803"/>
    </source>
</evidence>
<dbReference type="Proteomes" id="UP000231644">
    <property type="component" value="Unassembled WGS sequence"/>
</dbReference>
<dbReference type="InterPro" id="IPR051012">
    <property type="entry name" value="CellSynth/LPSAsmb/PSIAsmb"/>
</dbReference>
<name>A0A1I1PWW3_9RHOB</name>
<dbReference type="Gene3D" id="1.25.40.10">
    <property type="entry name" value="Tetratricopeptide repeat domain"/>
    <property type="match status" value="1"/>
</dbReference>
<keyword evidence="2 3" id="KW-0802">TPR repeat</keyword>
<keyword evidence="1" id="KW-0677">Repeat</keyword>
<dbReference type="PROSITE" id="PS50005">
    <property type="entry name" value="TPR"/>
    <property type="match status" value="1"/>
</dbReference>